<dbReference type="EMBL" id="LR796233">
    <property type="protein sequence ID" value="CAB4129304.1"/>
    <property type="molecule type" value="Genomic_DNA"/>
</dbReference>
<accession>A0A6J5L4E5</accession>
<dbReference type="Gene3D" id="3.30.40.220">
    <property type="match status" value="1"/>
</dbReference>
<protein>
    <submittedName>
        <fullName evidence="1">Uncharacterized protein</fullName>
    </submittedName>
</protein>
<name>A0A6J5L4E5_9CAUD</name>
<sequence length="144" mass="16408">MAQTVRETRLFKKYKPNRSEMNNGLMWKRLKFLRQNLARAANRPNPQEITVTLDYVYSVGVKQDWKDPYTGDKLEFERGGNWGMTTSLGTSSNPNSCSIDRINSSLGYVPGNIQLVSAKTNLAKGNMSSKEFIQFCKKVAKYNK</sequence>
<evidence type="ECO:0000313" key="1">
    <source>
        <dbReference type="EMBL" id="CAB4129304.1"/>
    </source>
</evidence>
<gene>
    <name evidence="1" type="ORF">UFOVP112_402</name>
</gene>
<proteinExistence type="predicted"/>
<reference evidence="1" key="1">
    <citation type="submission" date="2020-04" db="EMBL/GenBank/DDBJ databases">
        <authorList>
            <person name="Chiriac C."/>
            <person name="Salcher M."/>
            <person name="Ghai R."/>
            <person name="Kavagutti S V."/>
        </authorList>
    </citation>
    <scope>NUCLEOTIDE SEQUENCE</scope>
</reference>
<organism evidence="1">
    <name type="scientific">uncultured Caudovirales phage</name>
    <dbReference type="NCBI Taxonomy" id="2100421"/>
    <lineage>
        <taxon>Viruses</taxon>
        <taxon>Duplodnaviria</taxon>
        <taxon>Heunggongvirae</taxon>
        <taxon>Uroviricota</taxon>
        <taxon>Caudoviricetes</taxon>
        <taxon>Peduoviridae</taxon>
        <taxon>Maltschvirus</taxon>
        <taxon>Maltschvirus maltsch</taxon>
    </lineage>
</organism>